<keyword evidence="4 11" id="KW-0004">4Fe-4S</keyword>
<dbReference type="GO" id="GO:0003677">
    <property type="term" value="F:DNA binding"/>
    <property type="evidence" value="ECO:0007669"/>
    <property type="project" value="UniProtKB-KW"/>
</dbReference>
<evidence type="ECO:0000256" key="6">
    <source>
        <dbReference type="ARBA" id="ARBA00022705"/>
    </source>
</evidence>
<name>A0AA36CQQ5_9BILA</name>
<dbReference type="PIRSF" id="PIRSF009449">
    <property type="entry name" value="DNA_primase_large_subunit"/>
    <property type="match status" value="1"/>
</dbReference>
<dbReference type="GO" id="GO:0006270">
    <property type="term" value="P:DNA replication initiation"/>
    <property type="evidence" value="ECO:0007669"/>
    <property type="project" value="TreeGrafter"/>
</dbReference>
<evidence type="ECO:0000256" key="1">
    <source>
        <dbReference type="ARBA" id="ARBA00001966"/>
    </source>
</evidence>
<evidence type="ECO:0000259" key="12">
    <source>
        <dbReference type="Pfam" id="PF04104"/>
    </source>
</evidence>
<dbReference type="Pfam" id="PF04104">
    <property type="entry name" value="DNA_primase_lrg"/>
    <property type="match status" value="1"/>
</dbReference>
<comment type="caution">
    <text evidence="13">The sequence shown here is derived from an EMBL/GenBank/DDBJ whole genome shotgun (WGS) entry which is preliminary data.</text>
</comment>
<evidence type="ECO:0000256" key="2">
    <source>
        <dbReference type="ARBA" id="ARBA00010564"/>
    </source>
</evidence>
<evidence type="ECO:0000256" key="9">
    <source>
        <dbReference type="ARBA" id="ARBA00023014"/>
    </source>
</evidence>
<evidence type="ECO:0000256" key="5">
    <source>
        <dbReference type="ARBA" id="ARBA00022515"/>
    </source>
</evidence>
<dbReference type="InterPro" id="IPR058560">
    <property type="entry name" value="DNA_primase_C"/>
</dbReference>
<organism evidence="13 14">
    <name type="scientific">Mesorhabditis spiculigera</name>
    <dbReference type="NCBI Taxonomy" id="96644"/>
    <lineage>
        <taxon>Eukaryota</taxon>
        <taxon>Metazoa</taxon>
        <taxon>Ecdysozoa</taxon>
        <taxon>Nematoda</taxon>
        <taxon>Chromadorea</taxon>
        <taxon>Rhabditida</taxon>
        <taxon>Rhabditina</taxon>
        <taxon>Rhabditomorpha</taxon>
        <taxon>Rhabditoidea</taxon>
        <taxon>Rhabditidae</taxon>
        <taxon>Mesorhabditinae</taxon>
        <taxon>Mesorhabditis</taxon>
    </lineage>
</organism>
<keyword evidence="9 11" id="KW-0411">Iron-sulfur</keyword>
<dbReference type="Pfam" id="PF26466">
    <property type="entry name" value="DNA_primase_lrg_N"/>
    <property type="match status" value="1"/>
</dbReference>
<dbReference type="GO" id="GO:0051539">
    <property type="term" value="F:4 iron, 4 sulfur cluster binding"/>
    <property type="evidence" value="ECO:0007669"/>
    <property type="project" value="UniProtKB-KW"/>
</dbReference>
<accession>A0AA36CQQ5</accession>
<keyword evidence="5" id="KW-0639">Primosome</keyword>
<feature type="non-terminal residue" evidence="13">
    <location>
        <position position="524"/>
    </location>
</feature>
<dbReference type="InterPro" id="IPR016558">
    <property type="entry name" value="DNA_primase_lsu_euk"/>
</dbReference>
<dbReference type="GO" id="GO:0005658">
    <property type="term" value="C:alpha DNA polymerase:primase complex"/>
    <property type="evidence" value="ECO:0007669"/>
    <property type="project" value="UniProtKB-ARBA"/>
</dbReference>
<evidence type="ECO:0000256" key="7">
    <source>
        <dbReference type="ARBA" id="ARBA00022723"/>
    </source>
</evidence>
<feature type="binding site" evidence="11">
    <location>
        <position position="314"/>
    </location>
    <ligand>
        <name>[4Fe-4S] cluster</name>
        <dbReference type="ChEBI" id="CHEBI:49883"/>
    </ligand>
</feature>
<reference evidence="13" key="1">
    <citation type="submission" date="2023-06" db="EMBL/GenBank/DDBJ databases">
        <authorList>
            <person name="Delattre M."/>
        </authorList>
    </citation>
    <scope>NUCLEOTIDE SEQUENCE</scope>
    <source>
        <strain evidence="13">AF72</strain>
    </source>
</reference>
<dbReference type="PANTHER" id="PTHR10537:SF3">
    <property type="entry name" value="DNA PRIMASE LARGE SUBUNIT"/>
    <property type="match status" value="1"/>
</dbReference>
<comment type="cofactor">
    <cofactor evidence="1">
        <name>[4Fe-4S] cluster</name>
        <dbReference type="ChEBI" id="CHEBI:49883"/>
    </cofactor>
</comment>
<dbReference type="Proteomes" id="UP001177023">
    <property type="component" value="Unassembled WGS sequence"/>
</dbReference>
<keyword evidence="10" id="KW-0238">DNA-binding</keyword>
<evidence type="ECO:0000256" key="8">
    <source>
        <dbReference type="ARBA" id="ARBA00023004"/>
    </source>
</evidence>
<evidence type="ECO:0000313" key="14">
    <source>
        <dbReference type="Proteomes" id="UP001177023"/>
    </source>
</evidence>
<dbReference type="EMBL" id="CATQJA010002620">
    <property type="protein sequence ID" value="CAJ0573522.1"/>
    <property type="molecule type" value="Genomic_DNA"/>
</dbReference>
<evidence type="ECO:0000256" key="4">
    <source>
        <dbReference type="ARBA" id="ARBA00022485"/>
    </source>
</evidence>
<dbReference type="GO" id="GO:0046872">
    <property type="term" value="F:metal ion binding"/>
    <property type="evidence" value="ECO:0007669"/>
    <property type="project" value="UniProtKB-KW"/>
</dbReference>
<sequence>MDFGKHKMNWAGNEVRRVRRTGPVDIKPEREAIKVSVQEEQPYNLQFYRKPPTTDISLEEFETTALQRFNLLKAITDIKESHKVYSDEFVKAMESLLSKEFPVGFSARRGEWNHLNRKDQRDWREKDLIGHYILRLAFAKTPEDRKWLINSEMELFRFRFKNETKELTKKFLRDNSIEVEPVSSTERQELSELLEAACAFIPGQVECTDFWKIKFTEASDLIRKRKCLLRAGTAYLPADDLQIIVTGIFRTMLSGSLARLYKHLPNLQDEADRILPLLERISKNAYSGKEYSGDNANGITRHMIDALSAEFPLCMRTIHQRLRADHHIKHGARQQYGLFLKAIGLPLDEAMAFMREEFTKKVDAEKFEKQYGYNIRHQYGKEGRRKDYPALSCQAIILGAPPSAGDCHGCPYKHTDPKGLQSRLISTGLTQEQVETIMTLVKGARYDKACTRQFEYARGMADGGLGTLITHPNQYYEMATQVRDGKRTEEHTQLMVSQSVDDSTQLELKHDVTAIPEDSMDIDY</sequence>
<evidence type="ECO:0000256" key="10">
    <source>
        <dbReference type="ARBA" id="ARBA00023125"/>
    </source>
</evidence>
<dbReference type="CDD" id="cd07322">
    <property type="entry name" value="PriL_PriS_Eukaryotic"/>
    <property type="match status" value="1"/>
</dbReference>
<dbReference type="Gene3D" id="1.20.930.80">
    <property type="match status" value="1"/>
</dbReference>
<keyword evidence="14" id="KW-1185">Reference proteome</keyword>
<evidence type="ECO:0000256" key="3">
    <source>
        <dbReference type="ARBA" id="ARBA00019038"/>
    </source>
</evidence>
<dbReference type="GO" id="GO:0006269">
    <property type="term" value="P:DNA replication, synthesis of primer"/>
    <property type="evidence" value="ECO:0007669"/>
    <property type="project" value="UniProtKB-KW"/>
</dbReference>
<evidence type="ECO:0000313" key="13">
    <source>
        <dbReference type="EMBL" id="CAJ0573522.1"/>
    </source>
</evidence>
<dbReference type="AlphaFoldDB" id="A0AA36CQQ5"/>
<proteinExistence type="inferred from homology"/>
<feature type="binding site" evidence="11">
    <location>
        <position position="410"/>
    </location>
    <ligand>
        <name>[4Fe-4S] cluster</name>
        <dbReference type="ChEBI" id="CHEBI:49883"/>
    </ligand>
</feature>
<keyword evidence="8 11" id="KW-0408">Iron</keyword>
<dbReference type="PANTHER" id="PTHR10537">
    <property type="entry name" value="DNA PRIMASE LARGE SUBUNIT"/>
    <property type="match status" value="1"/>
</dbReference>
<dbReference type="InterPro" id="IPR007238">
    <property type="entry name" value="DNA_primase_lsu_euk/arc"/>
</dbReference>
<feature type="binding site" evidence="11">
    <location>
        <position position="450"/>
    </location>
    <ligand>
        <name>[4Fe-4S] cluster</name>
        <dbReference type="ChEBI" id="CHEBI:49883"/>
    </ligand>
</feature>
<evidence type="ECO:0000256" key="11">
    <source>
        <dbReference type="PIRSR" id="PIRSR009449-1"/>
    </source>
</evidence>
<feature type="binding site" evidence="11">
    <location>
        <position position="393"/>
    </location>
    <ligand>
        <name>[4Fe-4S] cluster</name>
        <dbReference type="ChEBI" id="CHEBI:49883"/>
    </ligand>
</feature>
<keyword evidence="6" id="KW-0235">DNA replication</keyword>
<comment type="similarity">
    <text evidence="2">Belongs to the eukaryotic-type primase large subunit family.</text>
</comment>
<protein>
    <recommendedName>
        <fullName evidence="3">DNA primase large subunit</fullName>
    </recommendedName>
</protein>
<gene>
    <name evidence="13" type="ORF">MSPICULIGERA_LOCUS11879</name>
</gene>
<feature type="domain" description="DNA primase large subunit C-terminal" evidence="12">
    <location>
        <begin position="309"/>
        <end position="476"/>
    </location>
</feature>
<keyword evidence="7 11" id="KW-0479">Metal-binding</keyword>